<organism evidence="2 3">
    <name type="scientific">Mucuna pruriens</name>
    <name type="common">Velvet bean</name>
    <name type="synonym">Dolichos pruriens</name>
    <dbReference type="NCBI Taxonomy" id="157652"/>
    <lineage>
        <taxon>Eukaryota</taxon>
        <taxon>Viridiplantae</taxon>
        <taxon>Streptophyta</taxon>
        <taxon>Embryophyta</taxon>
        <taxon>Tracheophyta</taxon>
        <taxon>Spermatophyta</taxon>
        <taxon>Magnoliopsida</taxon>
        <taxon>eudicotyledons</taxon>
        <taxon>Gunneridae</taxon>
        <taxon>Pentapetalae</taxon>
        <taxon>rosids</taxon>
        <taxon>fabids</taxon>
        <taxon>Fabales</taxon>
        <taxon>Fabaceae</taxon>
        <taxon>Papilionoideae</taxon>
        <taxon>50 kb inversion clade</taxon>
        <taxon>NPAAA clade</taxon>
        <taxon>indigoferoid/millettioid clade</taxon>
        <taxon>Phaseoleae</taxon>
        <taxon>Mucuna</taxon>
    </lineage>
</organism>
<dbReference type="Proteomes" id="UP000257109">
    <property type="component" value="Unassembled WGS sequence"/>
</dbReference>
<evidence type="ECO:0000313" key="2">
    <source>
        <dbReference type="EMBL" id="RDY10365.1"/>
    </source>
</evidence>
<dbReference type="EMBL" id="QJKJ01000854">
    <property type="protein sequence ID" value="RDY10365.1"/>
    <property type="molecule type" value="Genomic_DNA"/>
</dbReference>
<dbReference type="OrthoDB" id="1433117at2759"/>
<name>A0A371I5Q2_MUCPR</name>
<proteinExistence type="predicted"/>
<accession>A0A371I5Q2</accession>
<comment type="caution">
    <text evidence="2">The sequence shown here is derived from an EMBL/GenBank/DDBJ whole genome shotgun (WGS) entry which is preliminary data.</text>
</comment>
<sequence>MARRSKREVGRGVTLGALVLSHDTAFIYQRNTFPPQFRHRGVENEDELRVNLDLLQKAREEYATKAKAARRQRRKLAPDSSSTMTRVTDKVDKGAYRLEQLNGKKIPWTWNALNL</sequence>
<keyword evidence="3" id="KW-1185">Reference proteome</keyword>
<protein>
    <submittedName>
        <fullName evidence="2">Uncharacterized protein</fullName>
    </submittedName>
</protein>
<gene>
    <name evidence="2" type="ORF">CR513_05126</name>
</gene>
<feature type="region of interest" description="Disordered" evidence="1">
    <location>
        <begin position="66"/>
        <end position="88"/>
    </location>
</feature>
<dbReference type="AlphaFoldDB" id="A0A371I5Q2"/>
<reference evidence="2" key="1">
    <citation type="submission" date="2018-05" db="EMBL/GenBank/DDBJ databases">
        <title>Draft genome of Mucuna pruriens seed.</title>
        <authorList>
            <person name="Nnadi N.E."/>
            <person name="Vos R."/>
            <person name="Hasami M.H."/>
            <person name="Devisetty U.K."/>
            <person name="Aguiy J.C."/>
        </authorList>
    </citation>
    <scope>NUCLEOTIDE SEQUENCE [LARGE SCALE GENOMIC DNA]</scope>
    <source>
        <strain evidence="2">JCA_2017</strain>
    </source>
</reference>
<evidence type="ECO:0000313" key="3">
    <source>
        <dbReference type="Proteomes" id="UP000257109"/>
    </source>
</evidence>
<evidence type="ECO:0000256" key="1">
    <source>
        <dbReference type="SAM" id="MobiDB-lite"/>
    </source>
</evidence>
<feature type="non-terminal residue" evidence="2">
    <location>
        <position position="1"/>
    </location>
</feature>